<dbReference type="PANTHER" id="PTHR30346:SF0">
    <property type="entry name" value="HCA OPERON TRANSCRIPTIONAL ACTIVATOR HCAR"/>
    <property type="match status" value="1"/>
</dbReference>
<reference evidence="6 7" key="1">
    <citation type="submission" date="2017-11" db="EMBL/GenBank/DDBJ databases">
        <title>Genomic Encyclopedia of Archaeal and Bacterial Type Strains, Phase II (KMG-II): From Individual Species to Whole Genera.</title>
        <authorList>
            <person name="Goeker M."/>
        </authorList>
    </citation>
    <scope>NUCLEOTIDE SEQUENCE [LARGE SCALE GENOMIC DNA]</scope>
    <source>
        <strain evidence="6 7">DSM 16400</strain>
    </source>
</reference>
<dbReference type="GO" id="GO:0003677">
    <property type="term" value="F:DNA binding"/>
    <property type="evidence" value="ECO:0007669"/>
    <property type="project" value="UniProtKB-KW"/>
</dbReference>
<proteinExistence type="inferred from homology"/>
<evidence type="ECO:0000313" key="6">
    <source>
        <dbReference type="EMBL" id="PJJ81347.1"/>
    </source>
</evidence>
<dbReference type="InterPro" id="IPR000847">
    <property type="entry name" value="LysR_HTH_N"/>
</dbReference>
<keyword evidence="2" id="KW-0805">Transcription regulation</keyword>
<organism evidence="6 7">
    <name type="scientific">Salinibacterium amurskyense</name>
    <dbReference type="NCBI Taxonomy" id="205941"/>
    <lineage>
        <taxon>Bacteria</taxon>
        <taxon>Bacillati</taxon>
        <taxon>Actinomycetota</taxon>
        <taxon>Actinomycetes</taxon>
        <taxon>Micrococcales</taxon>
        <taxon>Microbacteriaceae</taxon>
        <taxon>Salinibacterium</taxon>
    </lineage>
</organism>
<dbReference type="FunFam" id="1.10.10.10:FF:000001">
    <property type="entry name" value="LysR family transcriptional regulator"/>
    <property type="match status" value="1"/>
</dbReference>
<sequence length="297" mass="32410">MKITLRQVEIFVAVADAGHFGRAAEALEISQPTVSQEVSRLERALGVALLDRSGRSAKLTQAGEAMATEGRQLLTHANQVVREVQLYEPSRIRTARIVASPSVVNRLLPAVISRAEQSLSSVRIEDVLVDTGGVTARLVSEHADIGLGRFLDATEGYESEVIVREQVFVAISRKHPLANAAHLELPELGDLPLLLWPREQNPAYFDYLLEICTSRGLSPLLLVSPPRIVGSRLYLLSESRAFSLVSAALIGHLPEDLIAIPLAQPATLALEMQWRSSDNRPQLTALRDLIREVASAG</sequence>
<dbReference type="SUPFAM" id="SSF53850">
    <property type="entry name" value="Periplasmic binding protein-like II"/>
    <property type="match status" value="1"/>
</dbReference>
<dbReference type="InterPro" id="IPR005119">
    <property type="entry name" value="LysR_subst-bd"/>
</dbReference>
<dbReference type="CDD" id="cd08414">
    <property type="entry name" value="PBP2_LTTR_aromatics_like"/>
    <property type="match status" value="1"/>
</dbReference>
<dbReference type="SUPFAM" id="SSF46785">
    <property type="entry name" value="Winged helix' DNA-binding domain"/>
    <property type="match status" value="1"/>
</dbReference>
<dbReference type="EMBL" id="PGFH01000001">
    <property type="protein sequence ID" value="PJJ81347.1"/>
    <property type="molecule type" value="Genomic_DNA"/>
</dbReference>
<evidence type="ECO:0000256" key="1">
    <source>
        <dbReference type="ARBA" id="ARBA00009437"/>
    </source>
</evidence>
<dbReference type="Pfam" id="PF03466">
    <property type="entry name" value="LysR_substrate"/>
    <property type="match status" value="1"/>
</dbReference>
<keyword evidence="4" id="KW-0804">Transcription</keyword>
<feature type="domain" description="HTH lysR-type" evidence="5">
    <location>
        <begin position="3"/>
        <end position="60"/>
    </location>
</feature>
<dbReference type="InterPro" id="IPR036388">
    <property type="entry name" value="WH-like_DNA-bd_sf"/>
</dbReference>
<evidence type="ECO:0000256" key="4">
    <source>
        <dbReference type="ARBA" id="ARBA00023163"/>
    </source>
</evidence>
<keyword evidence="3" id="KW-0238">DNA-binding</keyword>
<evidence type="ECO:0000256" key="2">
    <source>
        <dbReference type="ARBA" id="ARBA00023015"/>
    </source>
</evidence>
<dbReference type="Gene3D" id="3.40.190.10">
    <property type="entry name" value="Periplasmic binding protein-like II"/>
    <property type="match status" value="2"/>
</dbReference>
<dbReference type="RefSeq" id="WP_100388040.1">
    <property type="nucleotide sequence ID" value="NZ_BMZU01000001.1"/>
</dbReference>
<evidence type="ECO:0000313" key="7">
    <source>
        <dbReference type="Proteomes" id="UP000231742"/>
    </source>
</evidence>
<evidence type="ECO:0000259" key="5">
    <source>
        <dbReference type="PROSITE" id="PS50931"/>
    </source>
</evidence>
<dbReference type="Pfam" id="PF00126">
    <property type="entry name" value="HTH_1"/>
    <property type="match status" value="1"/>
</dbReference>
<dbReference type="Gene3D" id="1.10.10.10">
    <property type="entry name" value="Winged helix-like DNA-binding domain superfamily/Winged helix DNA-binding domain"/>
    <property type="match status" value="1"/>
</dbReference>
<evidence type="ECO:0000256" key="3">
    <source>
        <dbReference type="ARBA" id="ARBA00023125"/>
    </source>
</evidence>
<dbReference type="PANTHER" id="PTHR30346">
    <property type="entry name" value="TRANSCRIPTIONAL DUAL REGULATOR HCAR-RELATED"/>
    <property type="match status" value="1"/>
</dbReference>
<dbReference type="GO" id="GO:0032993">
    <property type="term" value="C:protein-DNA complex"/>
    <property type="evidence" value="ECO:0007669"/>
    <property type="project" value="TreeGrafter"/>
</dbReference>
<gene>
    <name evidence="6" type="ORF">CLV85_0520</name>
</gene>
<dbReference type="InterPro" id="IPR036390">
    <property type="entry name" value="WH_DNA-bd_sf"/>
</dbReference>
<dbReference type="PRINTS" id="PR00039">
    <property type="entry name" value="HTHLYSR"/>
</dbReference>
<dbReference type="PROSITE" id="PS50931">
    <property type="entry name" value="HTH_LYSR"/>
    <property type="match status" value="1"/>
</dbReference>
<protein>
    <submittedName>
        <fullName evidence="6">LysR family transcriptional regulator</fullName>
    </submittedName>
</protein>
<dbReference type="Proteomes" id="UP000231742">
    <property type="component" value="Unassembled WGS sequence"/>
</dbReference>
<keyword evidence="7" id="KW-1185">Reference proteome</keyword>
<accession>A0A2M9D6J3</accession>
<name>A0A2M9D6J3_9MICO</name>
<dbReference type="GO" id="GO:0003700">
    <property type="term" value="F:DNA-binding transcription factor activity"/>
    <property type="evidence" value="ECO:0007669"/>
    <property type="project" value="InterPro"/>
</dbReference>
<dbReference type="AlphaFoldDB" id="A0A2M9D6J3"/>
<comment type="caution">
    <text evidence="6">The sequence shown here is derived from an EMBL/GenBank/DDBJ whole genome shotgun (WGS) entry which is preliminary data.</text>
</comment>
<comment type="similarity">
    <text evidence="1">Belongs to the LysR transcriptional regulatory family.</text>
</comment>
<dbReference type="OrthoDB" id="3636008at2"/>